<dbReference type="PANTHER" id="PTHR43839">
    <property type="entry name" value="OPPC IN A BINDING PROTEIN-DEPENDENT TRANSPORT SYSTEM"/>
    <property type="match status" value="1"/>
</dbReference>
<name>A0ABS1V770_9PROT</name>
<evidence type="ECO:0000256" key="2">
    <source>
        <dbReference type="ARBA" id="ARBA00022692"/>
    </source>
</evidence>
<protein>
    <submittedName>
        <fullName evidence="7">ABC transporter permease</fullName>
    </submittedName>
</protein>
<reference evidence="7 8" key="1">
    <citation type="submission" date="2021-01" db="EMBL/GenBank/DDBJ databases">
        <title>Belnapia mucosa sp. nov. and Belnapia arida sp. nov., isolated from the Tabernas Desert (Almeria, Spain).</title>
        <authorList>
            <person name="Molina-Menor E."/>
            <person name="Vidal-Verdu A."/>
            <person name="Calonge A."/>
            <person name="Satari L."/>
            <person name="Pereto Magraner J."/>
            <person name="Porcar Miralles M."/>
        </authorList>
    </citation>
    <scope>NUCLEOTIDE SEQUENCE [LARGE SCALE GENOMIC DNA]</scope>
    <source>
        <strain evidence="7 8">T6</strain>
    </source>
</reference>
<keyword evidence="3 5" id="KW-1133">Transmembrane helix</keyword>
<gene>
    <name evidence="7" type="ORF">JMJ55_14815</name>
</gene>
<dbReference type="PROSITE" id="PS50928">
    <property type="entry name" value="ABC_TM1"/>
    <property type="match status" value="1"/>
</dbReference>
<dbReference type="Pfam" id="PF12911">
    <property type="entry name" value="OppC_N"/>
    <property type="match status" value="1"/>
</dbReference>
<sequence>MSTTALEPAALPTGDAAAEARYAQATQLQLTWWRFRRHKLALVSLVVVALFYGVAAFADFLAISDPHATDARRSFIPPQGIHLFDEGGFNPHVYGLKGVRDPRTFKLAYTPDPARKLPVRLFARGYSYHLFGLFETDIHLLGIEGGGRSDGIFLLGTDQLGRDLFSRMMVATRISLFIGLAGVTVSLLLGVILGGISGLYGGWVDTLIQRLIEVLRSIPTIPLWMGLAAALPNTWSVTQVYLAITVIISLIGWTELARVVRGRFLALREEDFVVAAELAGASQMRIILRHMLPSFASHVIAAVSLALPAMIVSETSLSFLGLGLRPPAISWGILLQDAQNIQVLAGAPWLLSAAVPVTVVILAFNFLGDGLRDAADPYG</sequence>
<keyword evidence="4 5" id="KW-0472">Membrane</keyword>
<feature type="transmembrane region" description="Helical" evidence="5">
    <location>
        <begin position="174"/>
        <end position="200"/>
    </location>
</feature>
<dbReference type="CDD" id="cd06261">
    <property type="entry name" value="TM_PBP2"/>
    <property type="match status" value="1"/>
</dbReference>
<dbReference type="Pfam" id="PF00528">
    <property type="entry name" value="BPD_transp_1"/>
    <property type="match status" value="1"/>
</dbReference>
<evidence type="ECO:0000256" key="5">
    <source>
        <dbReference type="RuleBase" id="RU363032"/>
    </source>
</evidence>
<dbReference type="Proteomes" id="UP000606490">
    <property type="component" value="Unassembled WGS sequence"/>
</dbReference>
<keyword evidence="5" id="KW-0813">Transport</keyword>
<comment type="subcellular location">
    <subcellularLocation>
        <location evidence="1 5">Cell membrane</location>
        <topology evidence="1 5">Multi-pass membrane protein</topology>
    </subcellularLocation>
</comment>
<feature type="domain" description="ABC transmembrane type-1" evidence="6">
    <location>
        <begin position="172"/>
        <end position="368"/>
    </location>
</feature>
<evidence type="ECO:0000256" key="1">
    <source>
        <dbReference type="ARBA" id="ARBA00004651"/>
    </source>
</evidence>
<accession>A0ABS1V770</accession>
<dbReference type="InterPro" id="IPR025966">
    <property type="entry name" value="OppC_N"/>
</dbReference>
<feature type="transmembrane region" description="Helical" evidence="5">
    <location>
        <begin position="347"/>
        <end position="367"/>
    </location>
</feature>
<evidence type="ECO:0000313" key="8">
    <source>
        <dbReference type="Proteomes" id="UP000606490"/>
    </source>
</evidence>
<dbReference type="SUPFAM" id="SSF161098">
    <property type="entry name" value="MetI-like"/>
    <property type="match status" value="1"/>
</dbReference>
<feature type="transmembrane region" description="Helical" evidence="5">
    <location>
        <begin position="292"/>
        <end position="311"/>
    </location>
</feature>
<keyword evidence="2 5" id="KW-0812">Transmembrane</keyword>
<evidence type="ECO:0000313" key="7">
    <source>
        <dbReference type="EMBL" id="MBL6456604.1"/>
    </source>
</evidence>
<proteinExistence type="inferred from homology"/>
<dbReference type="EMBL" id="JAEUXJ010000005">
    <property type="protein sequence ID" value="MBL6456604.1"/>
    <property type="molecule type" value="Genomic_DNA"/>
</dbReference>
<dbReference type="PANTHER" id="PTHR43839:SF3">
    <property type="entry name" value="OLIGOPEPTIDE ABC TRANSPORTER, PERMEASE PROTEIN"/>
    <property type="match status" value="1"/>
</dbReference>
<organism evidence="7 8">
    <name type="scientific">Belnapia mucosa</name>
    <dbReference type="NCBI Taxonomy" id="2804532"/>
    <lineage>
        <taxon>Bacteria</taxon>
        <taxon>Pseudomonadati</taxon>
        <taxon>Pseudomonadota</taxon>
        <taxon>Alphaproteobacteria</taxon>
        <taxon>Acetobacterales</taxon>
        <taxon>Roseomonadaceae</taxon>
        <taxon>Belnapia</taxon>
    </lineage>
</organism>
<dbReference type="RefSeq" id="WP_202826330.1">
    <property type="nucleotide sequence ID" value="NZ_JAEUXJ010000005.1"/>
</dbReference>
<feature type="transmembrane region" description="Helical" evidence="5">
    <location>
        <begin position="40"/>
        <end position="63"/>
    </location>
</feature>
<comment type="similarity">
    <text evidence="5">Belongs to the binding-protein-dependent transport system permease family.</text>
</comment>
<evidence type="ECO:0000256" key="3">
    <source>
        <dbReference type="ARBA" id="ARBA00022989"/>
    </source>
</evidence>
<evidence type="ECO:0000256" key="4">
    <source>
        <dbReference type="ARBA" id="ARBA00023136"/>
    </source>
</evidence>
<dbReference type="InterPro" id="IPR000515">
    <property type="entry name" value="MetI-like"/>
</dbReference>
<dbReference type="InterPro" id="IPR035906">
    <property type="entry name" value="MetI-like_sf"/>
</dbReference>
<keyword evidence="8" id="KW-1185">Reference proteome</keyword>
<dbReference type="Gene3D" id="1.10.3720.10">
    <property type="entry name" value="MetI-like"/>
    <property type="match status" value="1"/>
</dbReference>
<comment type="caution">
    <text evidence="7">The sequence shown here is derived from an EMBL/GenBank/DDBJ whole genome shotgun (WGS) entry which is preliminary data.</text>
</comment>
<feature type="transmembrane region" description="Helical" evidence="5">
    <location>
        <begin position="240"/>
        <end position="260"/>
    </location>
</feature>
<evidence type="ECO:0000259" key="6">
    <source>
        <dbReference type="PROSITE" id="PS50928"/>
    </source>
</evidence>